<reference evidence="1 2" key="1">
    <citation type="submission" date="2023-09" db="EMBL/GenBank/DDBJ databases">
        <title>Novel taxa isolated from Blanes Bay.</title>
        <authorList>
            <person name="Rey-Velasco X."/>
            <person name="Lucena T."/>
        </authorList>
    </citation>
    <scope>NUCLEOTIDE SEQUENCE [LARGE SCALE GENOMIC DNA]</scope>
    <source>
        <strain evidence="1 2">S334</strain>
    </source>
</reference>
<sequence>MIPKKYSSFEEIDQDLKILKLERDIAVENLKLTFQQTKSNLYPTSLLGGVGGIVKKFLISVVAKKVVNRFSSNKG</sequence>
<comment type="caution">
    <text evidence="1">The sequence shown here is derived from an EMBL/GenBank/DDBJ whole genome shotgun (WGS) entry which is preliminary data.</text>
</comment>
<evidence type="ECO:0000313" key="2">
    <source>
        <dbReference type="Proteomes" id="UP001250656"/>
    </source>
</evidence>
<evidence type="ECO:0000313" key="1">
    <source>
        <dbReference type="EMBL" id="MDT7828901.1"/>
    </source>
</evidence>
<organism evidence="1 2">
    <name type="scientific">Pricia mediterranea</name>
    <dbReference type="NCBI Taxonomy" id="3076079"/>
    <lineage>
        <taxon>Bacteria</taxon>
        <taxon>Pseudomonadati</taxon>
        <taxon>Bacteroidota</taxon>
        <taxon>Flavobacteriia</taxon>
        <taxon>Flavobacteriales</taxon>
        <taxon>Flavobacteriaceae</taxon>
        <taxon>Pricia</taxon>
    </lineage>
</organism>
<gene>
    <name evidence="1" type="ORF">RQM65_09535</name>
</gene>
<dbReference type="Pfam" id="PF19852">
    <property type="entry name" value="DUF6327"/>
    <property type="match status" value="1"/>
</dbReference>
<dbReference type="InterPro" id="IPR046290">
    <property type="entry name" value="DUF6327"/>
</dbReference>
<dbReference type="Proteomes" id="UP001250656">
    <property type="component" value="Unassembled WGS sequence"/>
</dbReference>
<name>A0ABU3L6E5_9FLAO</name>
<dbReference type="RefSeq" id="WP_314014496.1">
    <property type="nucleotide sequence ID" value="NZ_JAVTTP010000001.1"/>
</dbReference>
<keyword evidence="2" id="KW-1185">Reference proteome</keyword>
<accession>A0ABU3L6E5</accession>
<proteinExistence type="predicted"/>
<protein>
    <submittedName>
        <fullName evidence="1">DUF6327 family protein</fullName>
    </submittedName>
</protein>
<dbReference type="EMBL" id="JAVTTP010000001">
    <property type="protein sequence ID" value="MDT7828901.1"/>
    <property type="molecule type" value="Genomic_DNA"/>
</dbReference>